<evidence type="ECO:0000313" key="1">
    <source>
        <dbReference type="EMBL" id="MBP2329362.1"/>
    </source>
</evidence>
<dbReference type="EMBL" id="JAGINW010000001">
    <property type="protein sequence ID" value="MBP2329362.1"/>
    <property type="molecule type" value="Genomic_DNA"/>
</dbReference>
<gene>
    <name evidence="1" type="ORF">JOF56_009747</name>
</gene>
<sequence length="631" mass="67569">MAVTDIFVSGDGVDTADGKTWNTRVRTFTRARALASGITAPDTVRFVIGQFIMARQANFGQQLGKGIGTNSNVPDGWSMTARDPNLPWHFTDLDVLNQPSDFAQVFLSGASDYNASTAGCPNIRDNGGTNAGQPTGIWVTTRNVAGVNQPLYRVIRVWRGGRPLTIGSVTAVPSAYDPYNEIWEARSFATLGLDDTHTWTQLTPPEVWQEDDDADPVPTPIGGRLFVFSPKGNPASSTVWGGITLLTQWSAGATGVLDLGLLTIQESSDWHVDETIKAIGGGYGAFKIRGGCARGRFEARVDVMTPYLPVVDLRAHSAADTFTAIEVSPRWDMRVVGKPYYEIDNAHNTGGSDALRIAGNARVTGLLIRGRTSGTGELCYVRDPGHTAIGRANPAAGVILDGLTVERDFSVYLGGMQYQRAFGINGDSNRVRNCTLSGRVYGQRTPSQITGNVRVVGLEFHYGQQMIPAAPDGVPNYPSRFNGNERPFANLHPDGKNRDCVGLVVSIDGTIEVLDCVFNAVHGPGVRVGASVVPDLATGDGCLVENCTFINSAVPASQRTAVLVDVRNDAAKAVRLRNNGAVGYAAGGQWTTTGFNRNTVRLEDLHLPQSGGPNVAENVGWQRLAFANCFG</sequence>
<comment type="caution">
    <text evidence="1">The sequence shown here is derived from an EMBL/GenBank/DDBJ whole genome shotgun (WGS) entry which is preliminary data.</text>
</comment>
<keyword evidence="2" id="KW-1185">Reference proteome</keyword>
<evidence type="ECO:0008006" key="3">
    <source>
        <dbReference type="Google" id="ProtNLM"/>
    </source>
</evidence>
<evidence type="ECO:0000313" key="2">
    <source>
        <dbReference type="Proteomes" id="UP001519332"/>
    </source>
</evidence>
<proteinExistence type="predicted"/>
<organism evidence="1 2">
    <name type="scientific">Kibdelosporangium banguiense</name>
    <dbReference type="NCBI Taxonomy" id="1365924"/>
    <lineage>
        <taxon>Bacteria</taxon>
        <taxon>Bacillati</taxon>
        <taxon>Actinomycetota</taxon>
        <taxon>Actinomycetes</taxon>
        <taxon>Pseudonocardiales</taxon>
        <taxon>Pseudonocardiaceae</taxon>
        <taxon>Kibdelosporangium</taxon>
    </lineage>
</organism>
<dbReference type="InterPro" id="IPR011050">
    <property type="entry name" value="Pectin_lyase_fold/virulence"/>
</dbReference>
<dbReference type="SUPFAM" id="SSF51126">
    <property type="entry name" value="Pectin lyase-like"/>
    <property type="match status" value="1"/>
</dbReference>
<protein>
    <recommendedName>
        <fullName evidence="3">Right-handed parallel beta-helix repeat-containing protein</fullName>
    </recommendedName>
</protein>
<accession>A0ABS4TYB2</accession>
<dbReference type="Proteomes" id="UP001519332">
    <property type="component" value="Unassembled WGS sequence"/>
</dbReference>
<reference evidence="1 2" key="1">
    <citation type="submission" date="2021-03" db="EMBL/GenBank/DDBJ databases">
        <title>Sequencing the genomes of 1000 actinobacteria strains.</title>
        <authorList>
            <person name="Klenk H.-P."/>
        </authorList>
    </citation>
    <scope>NUCLEOTIDE SEQUENCE [LARGE SCALE GENOMIC DNA]</scope>
    <source>
        <strain evidence="1 2">DSM 46670</strain>
    </source>
</reference>
<dbReference type="RefSeq" id="WP_209646169.1">
    <property type="nucleotide sequence ID" value="NZ_JAGINW010000001.1"/>
</dbReference>
<name>A0ABS4TYB2_9PSEU</name>